<protein>
    <submittedName>
        <fullName evidence="5">Uncharacterized protein</fullName>
    </submittedName>
</protein>
<reference evidence="5 6" key="1">
    <citation type="submission" date="2019-03" db="EMBL/GenBank/DDBJ databases">
        <title>Nematode-trapping fungi genome.</title>
        <authorList>
            <person name="Vidal-Diez De Ulzurrun G."/>
        </authorList>
    </citation>
    <scope>NUCLEOTIDE SEQUENCE [LARGE SCALE GENOMIC DNA]</scope>
    <source>
        <strain evidence="5 6">TWF154</strain>
    </source>
</reference>
<dbReference type="GO" id="GO:0016020">
    <property type="term" value="C:membrane"/>
    <property type="evidence" value="ECO:0007669"/>
    <property type="project" value="UniProtKB-SubCell"/>
</dbReference>
<evidence type="ECO:0000256" key="4">
    <source>
        <dbReference type="ARBA" id="ARBA00023136"/>
    </source>
</evidence>
<dbReference type="Proteomes" id="UP000297595">
    <property type="component" value="Unassembled WGS sequence"/>
</dbReference>
<dbReference type="InterPro" id="IPR045863">
    <property type="entry name" value="CorA_TM1_TM2"/>
</dbReference>
<evidence type="ECO:0000256" key="1">
    <source>
        <dbReference type="ARBA" id="ARBA00004141"/>
    </source>
</evidence>
<dbReference type="GO" id="GO:0046873">
    <property type="term" value="F:metal ion transmembrane transporter activity"/>
    <property type="evidence" value="ECO:0007669"/>
    <property type="project" value="InterPro"/>
</dbReference>
<comment type="subcellular location">
    <subcellularLocation>
        <location evidence="1">Membrane</location>
        <topology evidence="1">Multi-pass membrane protein</topology>
    </subcellularLocation>
</comment>
<evidence type="ECO:0000313" key="5">
    <source>
        <dbReference type="EMBL" id="TGJ72636.1"/>
    </source>
</evidence>
<accession>A0A7C8P279</accession>
<dbReference type="InterPro" id="IPR002523">
    <property type="entry name" value="MgTranspt_CorA/ZnTranspt_ZntB"/>
</dbReference>
<keyword evidence="3" id="KW-1133">Transmembrane helix</keyword>
<gene>
    <name evidence="5" type="ORF">EYR41_004514</name>
</gene>
<evidence type="ECO:0000256" key="3">
    <source>
        <dbReference type="ARBA" id="ARBA00022989"/>
    </source>
</evidence>
<keyword evidence="4" id="KW-0472">Membrane</keyword>
<dbReference type="EMBL" id="SOZJ01000002">
    <property type="protein sequence ID" value="TGJ72636.1"/>
    <property type="molecule type" value="Genomic_DNA"/>
</dbReference>
<proteinExistence type="predicted"/>
<dbReference type="SUPFAM" id="SSF144083">
    <property type="entry name" value="Magnesium transport protein CorA, transmembrane region"/>
    <property type="match status" value="1"/>
</dbReference>
<organism evidence="5 6">
    <name type="scientific">Orbilia oligospora</name>
    <name type="common">Nematode-trapping fungus</name>
    <name type="synonym">Arthrobotrys oligospora</name>
    <dbReference type="NCBI Taxonomy" id="2813651"/>
    <lineage>
        <taxon>Eukaryota</taxon>
        <taxon>Fungi</taxon>
        <taxon>Dikarya</taxon>
        <taxon>Ascomycota</taxon>
        <taxon>Pezizomycotina</taxon>
        <taxon>Orbiliomycetes</taxon>
        <taxon>Orbiliales</taxon>
        <taxon>Orbiliaceae</taxon>
        <taxon>Orbilia</taxon>
    </lineage>
</organism>
<dbReference type="Gene3D" id="1.20.58.340">
    <property type="entry name" value="Magnesium transport protein CorA, transmembrane region"/>
    <property type="match status" value="1"/>
</dbReference>
<keyword evidence="2" id="KW-0812">Transmembrane</keyword>
<sequence length="531" mass="59420">MDRTSASIPMVPRASTWGVRSRGFIDAGLFTYQQVGTSVINKITCGNTSEENQDENACILDLEEYLNKVQAIGTAPHDIPSDPLRVGGGELRKFISIRGRPSLCLMQRIGHETGIEPEVLLEPLDWPGVFRVRALPSGRKKHITVRFISLGCYARDRTDSVLESYSRRQALIDSTVKEISRKRLEEDKAGIEVCRKVHLHGRNFFSVEQYATFIPYNIKTTDRSWSAVLINDSGNLDKDSGYIKDGSRSSVPQFYPITKSGSCALEGQDILRQAIRAASDSRNYSTPDPCRSRADCGVTMSPTDKKFSQQSPIFIVYDLLVTSALCWIRFFSFLETFGKEIPGDEEEIATSLRRAKQISDDARLYFDDVVDFLRSRRDLGWPECSSTEGTGCADRIANTLVIDFEHLRDLANQFSRTAGDAITIEMSRISISESKRALAQAQRIEKLTFLAYAFLPMSLISSVFGMNVTALTTPNPSIGYFFATVVPVTILSLLIPGWPFVRRILSRCILSFMSVQRILPRKHNSLKVSSA</sequence>
<evidence type="ECO:0000313" key="6">
    <source>
        <dbReference type="Proteomes" id="UP000297595"/>
    </source>
</evidence>
<name>A0A7C8P279_ORBOL</name>
<evidence type="ECO:0000256" key="2">
    <source>
        <dbReference type="ARBA" id="ARBA00022692"/>
    </source>
</evidence>
<dbReference type="Pfam" id="PF01544">
    <property type="entry name" value="CorA"/>
    <property type="match status" value="1"/>
</dbReference>
<comment type="caution">
    <text evidence="5">The sequence shown here is derived from an EMBL/GenBank/DDBJ whole genome shotgun (WGS) entry which is preliminary data.</text>
</comment>
<dbReference type="AlphaFoldDB" id="A0A7C8P279"/>